<gene>
    <name evidence="1" type="ORF">BSAL_41070</name>
</gene>
<evidence type="ECO:0000313" key="2">
    <source>
        <dbReference type="Proteomes" id="UP000051952"/>
    </source>
</evidence>
<sequence length="337" mass="36547">MSTPTVVSVIVLGCTSTVMPDGSPSDWLTDRLLTTLQLVTHHQDAASGVSLVAEAPARGHLVMEIICSGAAVRSAVTEASCMNAWLTKELTRAEPPFRLSRTEAHAFTPVHRASSPSSQPYVLEWKSAWATHEHRVSVSIVEESQATDSGENLMYSLRYWKQKGNERPVLLGDDGREESAQSPQPPVTLSLWLITSDFHLVRGATLCRNELSFSFGEQCSTHFVLENDTVFLGSGLLLASGEGDPSLIAALKRGAEQQGWQSTAAAGATNVLVHCLAAPTATLQGDHRVARIAREIMLLPQDVERQRTAQQRNGGVLSKTEHYDEPILMSARGLSTI</sequence>
<accession>A0A0S4KI81</accession>
<evidence type="ECO:0000313" key="1">
    <source>
        <dbReference type="EMBL" id="CUI15392.1"/>
    </source>
</evidence>
<dbReference type="Proteomes" id="UP000051952">
    <property type="component" value="Unassembled WGS sequence"/>
</dbReference>
<proteinExistence type="predicted"/>
<protein>
    <submittedName>
        <fullName evidence="1">Membrane-associated protein, putative</fullName>
    </submittedName>
</protein>
<dbReference type="AlphaFoldDB" id="A0A0S4KI81"/>
<keyword evidence="2" id="KW-1185">Reference proteome</keyword>
<dbReference type="EMBL" id="CYKH01002123">
    <property type="protein sequence ID" value="CUI15392.1"/>
    <property type="molecule type" value="Genomic_DNA"/>
</dbReference>
<organism evidence="1 2">
    <name type="scientific">Bodo saltans</name>
    <name type="common">Flagellated protozoan</name>
    <dbReference type="NCBI Taxonomy" id="75058"/>
    <lineage>
        <taxon>Eukaryota</taxon>
        <taxon>Discoba</taxon>
        <taxon>Euglenozoa</taxon>
        <taxon>Kinetoplastea</taxon>
        <taxon>Metakinetoplastina</taxon>
        <taxon>Eubodonida</taxon>
        <taxon>Bodonidae</taxon>
        <taxon>Bodo</taxon>
    </lineage>
</organism>
<reference evidence="2" key="1">
    <citation type="submission" date="2015-09" db="EMBL/GenBank/DDBJ databases">
        <authorList>
            <consortium name="Pathogen Informatics"/>
        </authorList>
    </citation>
    <scope>NUCLEOTIDE SEQUENCE [LARGE SCALE GENOMIC DNA]</scope>
    <source>
        <strain evidence="2">Lake Konstanz</strain>
    </source>
</reference>
<dbReference type="VEuPathDB" id="TriTrypDB:BSAL_41070"/>
<name>A0A0S4KI81_BODSA</name>